<evidence type="ECO:0000313" key="2">
    <source>
        <dbReference type="Proteomes" id="UP000821865"/>
    </source>
</evidence>
<reference evidence="1" key="1">
    <citation type="submission" date="2020-05" db="EMBL/GenBank/DDBJ databases">
        <title>Large-scale comparative analyses of tick genomes elucidate their genetic diversity and vector capacities.</title>
        <authorList>
            <person name="Jia N."/>
            <person name="Wang J."/>
            <person name="Shi W."/>
            <person name="Du L."/>
            <person name="Sun Y."/>
            <person name="Zhan W."/>
            <person name="Jiang J."/>
            <person name="Wang Q."/>
            <person name="Zhang B."/>
            <person name="Ji P."/>
            <person name="Sakyi L.B."/>
            <person name="Cui X."/>
            <person name="Yuan T."/>
            <person name="Jiang B."/>
            <person name="Yang W."/>
            <person name="Lam T.T.-Y."/>
            <person name="Chang Q."/>
            <person name="Ding S."/>
            <person name="Wang X."/>
            <person name="Zhu J."/>
            <person name="Ruan X."/>
            <person name="Zhao L."/>
            <person name="Wei J."/>
            <person name="Que T."/>
            <person name="Du C."/>
            <person name="Cheng J."/>
            <person name="Dai P."/>
            <person name="Han X."/>
            <person name="Huang E."/>
            <person name="Gao Y."/>
            <person name="Liu J."/>
            <person name="Shao H."/>
            <person name="Ye R."/>
            <person name="Li L."/>
            <person name="Wei W."/>
            <person name="Wang X."/>
            <person name="Wang C."/>
            <person name="Yang T."/>
            <person name="Huo Q."/>
            <person name="Li W."/>
            <person name="Guo W."/>
            <person name="Chen H."/>
            <person name="Zhou L."/>
            <person name="Ni X."/>
            <person name="Tian J."/>
            <person name="Zhou Y."/>
            <person name="Sheng Y."/>
            <person name="Liu T."/>
            <person name="Pan Y."/>
            <person name="Xia L."/>
            <person name="Li J."/>
            <person name="Zhao F."/>
            <person name="Cao W."/>
        </authorList>
    </citation>
    <scope>NUCLEOTIDE SEQUENCE</scope>
    <source>
        <strain evidence="1">Dsil-2018</strain>
    </source>
</reference>
<sequence length="734" mass="80095">MNLECIIPIFAERTENLQDPRLNRNFSEGRSQLQEHCLKPVRFGLCPQGNVDNNLQPEAYCNREWPLALVDIMECSGADDNSKAEHCLPTLRAHSDIPFLSPTFSPEPSSPEPECHSPDVKSENGSSSMLEHSSNHGGQAHPIAAEKESLGNSRPNSPSCEVGELSEPNPTGGTHLYERQNNQLANGTVLDIGHIRRTQYSSNTVISWQSRLDITFSSETGRSYPCEQNMWPGRIIPLNPVTEERLQDPRLAPTVFRSAFVGQFTFRQADFQSSQRECVAFAREFSDGKITRFSPADNRVADFADTSGRQSNGIAGATPAENHVQDSVHIKRESQEIGALEEKNKNEARPSQAQIEQWLAANQRLWGHCFIQSPEAPSEELQSAYSPSSVLSPLFSPDVLLSPSSPSSPIERQPPDSNKQAPAESELVLSEQKSQAHPPEQNCEPTPAGPEPSQALPQRCDSESIPHWPPAAYWSPLQPSWPHMSSAQRSLYVARTHPPTPFVAQSEGPLFAAEAPVTVQSAKPVGHSLPLLAPNGPAYPSVFQPTRQGLLQHPECYPAPPPFLPPSQEQVPLLTSVPHQPPEEHTFSFLPTQLQVRSAHLQPPAYYDPAPVAPPALQTLAVPQTLGTETHYKDTRRGNAIVSTTSVYSANAASPPTANVNIDGPLFTTVLRTAATTMLAYATDVPCSIRATTETARAITTVNPTLHWTCSCPSKFCTLAASCDALPDPAVFIA</sequence>
<keyword evidence="2" id="KW-1185">Reference proteome</keyword>
<protein>
    <submittedName>
        <fullName evidence="1">Uncharacterized protein</fullName>
    </submittedName>
</protein>
<comment type="caution">
    <text evidence="1">The sequence shown here is derived from an EMBL/GenBank/DDBJ whole genome shotgun (WGS) entry which is preliminary data.</text>
</comment>
<gene>
    <name evidence="1" type="ORF">HPB49_012406</name>
</gene>
<name>A0ACB8C3L2_DERSI</name>
<evidence type="ECO:0000313" key="1">
    <source>
        <dbReference type="EMBL" id="KAH7933414.1"/>
    </source>
</evidence>
<dbReference type="EMBL" id="CM023478">
    <property type="protein sequence ID" value="KAH7933414.1"/>
    <property type="molecule type" value="Genomic_DNA"/>
</dbReference>
<organism evidence="1 2">
    <name type="scientific">Dermacentor silvarum</name>
    <name type="common">Tick</name>
    <dbReference type="NCBI Taxonomy" id="543639"/>
    <lineage>
        <taxon>Eukaryota</taxon>
        <taxon>Metazoa</taxon>
        <taxon>Ecdysozoa</taxon>
        <taxon>Arthropoda</taxon>
        <taxon>Chelicerata</taxon>
        <taxon>Arachnida</taxon>
        <taxon>Acari</taxon>
        <taxon>Parasitiformes</taxon>
        <taxon>Ixodida</taxon>
        <taxon>Ixodoidea</taxon>
        <taxon>Ixodidae</taxon>
        <taxon>Rhipicephalinae</taxon>
        <taxon>Dermacentor</taxon>
    </lineage>
</organism>
<dbReference type="Proteomes" id="UP000821865">
    <property type="component" value="Chromosome 9"/>
</dbReference>
<accession>A0ACB8C3L2</accession>
<proteinExistence type="predicted"/>